<dbReference type="AlphaFoldDB" id="A0A212JVP5"/>
<dbReference type="EMBL" id="FLUP01000001">
    <property type="protein sequence ID" value="SBW03540.1"/>
    <property type="molecule type" value="Genomic_DNA"/>
</dbReference>
<sequence length="43" mass="4682">MPSRPTAQQKKLVSGSLTPGMGSRIGSWFDISFFNNADLLNLV</sequence>
<accession>A0A212JVP5</accession>
<organism evidence="1">
    <name type="scientific">uncultured Desulfovibrio sp</name>
    <dbReference type="NCBI Taxonomy" id="167968"/>
    <lineage>
        <taxon>Bacteria</taxon>
        <taxon>Pseudomonadati</taxon>
        <taxon>Thermodesulfobacteriota</taxon>
        <taxon>Desulfovibrionia</taxon>
        <taxon>Desulfovibrionales</taxon>
        <taxon>Desulfovibrionaceae</taxon>
        <taxon>Desulfovibrio</taxon>
        <taxon>environmental samples</taxon>
    </lineage>
</organism>
<name>A0A212JVP5_9BACT</name>
<proteinExistence type="predicted"/>
<gene>
    <name evidence="1" type="ORF">KM92DES2_11808</name>
</gene>
<protein>
    <submittedName>
        <fullName evidence="1">Uncharacterized protein</fullName>
    </submittedName>
</protein>
<evidence type="ECO:0000313" key="1">
    <source>
        <dbReference type="EMBL" id="SBW03540.1"/>
    </source>
</evidence>
<reference evidence="1" key="1">
    <citation type="submission" date="2016-04" db="EMBL/GenBank/DDBJ databases">
        <authorList>
            <person name="Evans L.H."/>
            <person name="Alamgir A."/>
            <person name="Owens N."/>
            <person name="Weber N.D."/>
            <person name="Virtaneva K."/>
            <person name="Barbian K."/>
            <person name="Babar A."/>
            <person name="Rosenke K."/>
        </authorList>
    </citation>
    <scope>NUCLEOTIDE SEQUENCE</scope>
    <source>
        <strain evidence="1">92-2</strain>
    </source>
</reference>